<dbReference type="Pfam" id="PF24423">
    <property type="entry name" value="OVT1"/>
    <property type="match status" value="1"/>
</dbReference>
<evidence type="ECO:0000259" key="3">
    <source>
        <dbReference type="Pfam" id="PF15035"/>
    </source>
</evidence>
<dbReference type="SUPFAM" id="SSF57997">
    <property type="entry name" value="Tropomyosin"/>
    <property type="match status" value="3"/>
</dbReference>
<dbReference type="Gene3D" id="1.10.287.1490">
    <property type="match status" value="2"/>
</dbReference>
<feature type="coiled-coil region" evidence="2">
    <location>
        <begin position="1268"/>
        <end position="1302"/>
    </location>
</feature>
<feature type="domain" description="Rootletin-like coiled-coil" evidence="3">
    <location>
        <begin position="86"/>
        <end position="254"/>
    </location>
</feature>
<dbReference type="PANTHER" id="PTHR23159:SF31">
    <property type="entry name" value="CENTROSOME-ASSOCIATED PROTEIN CEP250 ISOFORM X1"/>
    <property type="match status" value="1"/>
</dbReference>
<evidence type="ECO:0000259" key="4">
    <source>
        <dbReference type="Pfam" id="PF24627"/>
    </source>
</evidence>
<proteinExistence type="evidence at transcript level"/>
<dbReference type="Pfam" id="PF24627">
    <property type="entry name" value="PUMA_CC"/>
    <property type="match status" value="1"/>
</dbReference>
<dbReference type="InterPro" id="IPR057531">
    <property type="entry name" value="PUMA/OVT1_CC"/>
</dbReference>
<organism evidence="5">
    <name type="scientific">Ascaris suum</name>
    <name type="common">Pig roundworm</name>
    <name type="synonym">Ascaris lumbricoides</name>
    <dbReference type="NCBI Taxonomy" id="6253"/>
    <lineage>
        <taxon>Eukaryota</taxon>
        <taxon>Metazoa</taxon>
        <taxon>Ecdysozoa</taxon>
        <taxon>Nematoda</taxon>
        <taxon>Chromadorea</taxon>
        <taxon>Rhabditida</taxon>
        <taxon>Spirurina</taxon>
        <taxon>Ascaridomorpha</taxon>
        <taxon>Ascaridoidea</taxon>
        <taxon>Ascarididae</taxon>
        <taxon>Ascaris</taxon>
    </lineage>
</organism>
<feature type="coiled-coil region" evidence="2">
    <location>
        <begin position="577"/>
        <end position="681"/>
    </location>
</feature>
<feature type="coiled-coil region" evidence="2">
    <location>
        <begin position="226"/>
        <end position="257"/>
    </location>
</feature>
<feature type="coiled-coil region" evidence="2">
    <location>
        <begin position="717"/>
        <end position="1235"/>
    </location>
</feature>
<feature type="coiled-coil region" evidence="2">
    <location>
        <begin position="1326"/>
        <end position="1465"/>
    </location>
</feature>
<protein>
    <submittedName>
        <fullName evidence="5">227 kDa spindle-and centromere-associated protein</fullName>
    </submittedName>
</protein>
<feature type="coiled-coil region" evidence="2">
    <location>
        <begin position="310"/>
        <end position="523"/>
    </location>
</feature>
<dbReference type="Pfam" id="PF15035">
    <property type="entry name" value="Rootletin"/>
    <property type="match status" value="1"/>
</dbReference>
<evidence type="ECO:0000313" key="5">
    <source>
        <dbReference type="EMBL" id="ADY40053.1"/>
    </source>
</evidence>
<dbReference type="InterPro" id="IPR055167">
    <property type="entry name" value="Rootletin-like_CC"/>
</dbReference>
<name>F1KQ99_ASCSU</name>
<keyword evidence="1 2" id="KW-0175">Coiled coil</keyword>
<feature type="domain" description="PUMA/OVT1 coiled-coil region" evidence="4">
    <location>
        <begin position="405"/>
        <end position="478"/>
    </location>
</feature>
<evidence type="ECO:0000256" key="2">
    <source>
        <dbReference type="SAM" id="Coils"/>
    </source>
</evidence>
<sequence length="1960" mass="229050">MESASTEAGRSDISQRITRTVVTRTNYGNRGIDTAIGVGNAGAVESFLSRRTTEIAEDVLLDSGSHGDSISSTRLDLSQGDLSSYKKRIDANVEQQREHSDMMAGLQRKVEDYRRRIADIEGQIASQKTDEKVTFNMTDMGEIWTTDIRTVEGIDYELCNRLDEERRRNEELRFQNEQLQAEMQRLRQQFELNIRDKERIYQNREKNLAQYLSDEQRKMMDLWAELQQVRRQCAEYKEQTERDLENQKNEFIKVMRNVSGVARQISIASERPIFLESGETGAVQDTVLVEALKRFREQQGAPMRGDAELQTELMRKYEVAIERIVELESRGDGSLSKVSTLEVELKRTKDRLNESLEALRKVNALAKENRNQSDRKRSRSLSPVGEVIPTEVVRNIRASIRARDNEIQQLQRKLRTAEIEIHELVTRFESVEDARRRLDKQLTDSKRELNVQLKAVDDAAREVRRLEERVRAAESERTVAENARKHLEEEIRRLKLVFDQSTADSERKAIEESEQRNRLIEEEYKTRITELTSRIDGLLDDNKRIKGDHNSLKEKFRDLEIDYNATLRKVDEKDQALKHLEGVKRDLLKDLENQRARFDAVTSELDNLQTNFTTTTRNTAVIELSIKEIKQQRDEINKQKDDLEQRLADLKHKMEIEIKTREEIEKANQRHLGEVEKLKTVITDYESQVIMLRRHNDELDTQQKTNQAKITTLENSLTSAQKEIIKFNELNNKLQKEKNEIMNLKQRSDADLDQLRERIRKVEQEIDKLKVENKELHENEQKANDAYKEEMNRAHLLQRELEDAKIELDELRKQLKQLDEDNKERIELALRTKIAPDQMETYETTHITEIRLKEAGDKYKLELERLENDKDEFMRRIRQLEDELAERQRIIERQQNDIDDLKAQYQIEIDRLKAEMANMQTKFQSELDDERDQYNHNLGSMKAAEEDLRSKLTTMEKKLEDAISKEKLLQKEITDWEEKYAAIVKELQAARDEVETIRGDAEKEIQRWKTEAHTSQNELKTAETTIEALRTQLATANERITALNKTINEQAAKIRELNSQIRRLEEELSDAKSLTATNEADLERVFARLKIAEEQYGTLQLECNKLRANIDSMQCEIDMLKNTNASQESELERSKKKLQTMTVAAKETAEELEKTRNERDRLDKAYREKAKQFDELKETMQAYETKITRLRQELENATEKLLSAETERNTLRAEINKLQQELQFGKEQMLRKSDEFHAALEDLANAHRASEDGRVNAIQELEIRKFEISDLQSRLDNADQRLASLQQEYLNADKERDMLSDSLRRFQAIIGRSVSMIIPEGGVPDVHTIDVQVQKLISRIDKLEREKNEYRESLGRLKRKTSDSQIMINKQETIYKTVEEKIADVEEEKRKADVKLASAKELLKSQEDALKQRDEERRAMKSKIVAIELETRGKDAQIRHLNDLVKNLRNELETSQRENRTLRDREDQWDMKKIHLESKIRDHDGESEKINLLTSTFEAERQNLNDSLKKLTTKLQESESRYADLSDDANRLKKDLTKAERTEAELRRSLDEQTRIAREGEHLRSQLLILQNDLSNVTNRKQQLENELMSVRSEFREQKQHVHDANTRIADLQRQLQDALNEKNRLNDRLHGLEKTITQQRNTENDLRQQLARSADERRSLQNEIDDFRRRIGNFESERKITIEKIEELTKIRVVLTKKIDFLENEKRNAQAVINETASQREAIENSLNALERENKELYRNCTQLQQQIAQLELDNGNRLMALTNKQKEEHERFVQSVKFEKAQVEKIIENRDRTQKNRIKQLENQVNIMREQLNHERRRYRDAADRMMISDMSKLSAATFGAGNSGISSAGGVYPQTDSFDYVIGSHSGYMSQFWSTPFMPTGTADYYRMSSTAVSLKEPVDITKATYGTSYRTSGIGSVRGDTTLSLEQPSTETADSDIRKKTTIVVHMKGTDSSYSE</sequence>
<evidence type="ECO:0000256" key="1">
    <source>
        <dbReference type="ARBA" id="ARBA00023054"/>
    </source>
</evidence>
<accession>F1KQ99</accession>
<dbReference type="EMBL" id="JI164131">
    <property type="protein sequence ID" value="ADY40053.1"/>
    <property type="molecule type" value="mRNA"/>
</dbReference>
<feature type="coiled-coil region" evidence="2">
    <location>
        <begin position="96"/>
        <end position="130"/>
    </location>
</feature>
<feature type="coiled-coil region" evidence="2">
    <location>
        <begin position="162"/>
        <end position="196"/>
    </location>
</feature>
<feature type="coiled-coil region" evidence="2">
    <location>
        <begin position="1501"/>
        <end position="1820"/>
    </location>
</feature>
<reference evidence="5" key="1">
    <citation type="journal article" date="2011" name="Genome Res.">
        <title>Deep small RNA sequencing from the nematode Ascaris reveals conservation, functional diversification, and novel developmental profiles.</title>
        <authorList>
            <person name="Wang J."/>
            <person name="Czech B."/>
            <person name="Crunk A."/>
            <person name="Wallace A."/>
            <person name="Mitreva M."/>
            <person name="Hannon G.J."/>
            <person name="Davis R.E."/>
        </authorList>
    </citation>
    <scope>NUCLEOTIDE SEQUENCE</scope>
</reference>
<dbReference type="PANTHER" id="PTHR23159">
    <property type="entry name" value="CENTROSOMAL PROTEIN 2"/>
    <property type="match status" value="1"/>
</dbReference>